<dbReference type="Gene3D" id="3.10.580.10">
    <property type="entry name" value="CBS-domain"/>
    <property type="match status" value="1"/>
</dbReference>
<comment type="subcellular location">
    <subcellularLocation>
        <location evidence="1 14">Cell membrane</location>
        <topology evidence="1 14">Multi-pass membrane protein</topology>
    </subcellularLocation>
</comment>
<protein>
    <recommendedName>
        <fullName evidence="14">Zinc metalloprotease</fullName>
    </recommendedName>
</protein>
<dbReference type="InterPro" id="IPR016483">
    <property type="entry name" value="UCP006404_Pept_M50_CBS"/>
</dbReference>
<evidence type="ECO:0000256" key="1">
    <source>
        <dbReference type="ARBA" id="ARBA00004651"/>
    </source>
</evidence>
<dbReference type="Proteomes" id="UP001320715">
    <property type="component" value="Unassembled WGS sequence"/>
</dbReference>
<evidence type="ECO:0000256" key="15">
    <source>
        <dbReference type="PROSITE-ProRule" id="PRU00703"/>
    </source>
</evidence>
<dbReference type="InterPro" id="IPR046342">
    <property type="entry name" value="CBS_dom_sf"/>
</dbReference>
<dbReference type="EMBL" id="JAAAML010000001">
    <property type="protein sequence ID" value="MCO6406956.1"/>
    <property type="molecule type" value="Genomic_DNA"/>
</dbReference>
<dbReference type="CDD" id="cd06164">
    <property type="entry name" value="S2P-M50_SpoIVFB_CBS"/>
    <property type="match status" value="1"/>
</dbReference>
<dbReference type="InterPro" id="IPR000644">
    <property type="entry name" value="CBS_dom"/>
</dbReference>
<dbReference type="PANTHER" id="PTHR39188:SF3">
    <property type="entry name" value="STAGE IV SPORULATION PROTEIN FB"/>
    <property type="match status" value="1"/>
</dbReference>
<feature type="transmembrane region" description="Helical" evidence="14">
    <location>
        <begin position="199"/>
        <end position="228"/>
    </location>
</feature>
<feature type="transmembrane region" description="Helical" evidence="14">
    <location>
        <begin position="47"/>
        <end position="67"/>
    </location>
</feature>
<evidence type="ECO:0000259" key="16">
    <source>
        <dbReference type="PROSITE" id="PS51371"/>
    </source>
</evidence>
<evidence type="ECO:0000256" key="2">
    <source>
        <dbReference type="ARBA" id="ARBA00007931"/>
    </source>
</evidence>
<keyword evidence="4 14" id="KW-0645">Protease</keyword>
<feature type="transmembrane region" description="Helical" evidence="14">
    <location>
        <begin position="79"/>
        <end position="96"/>
    </location>
</feature>
<evidence type="ECO:0000256" key="7">
    <source>
        <dbReference type="ARBA" id="ARBA00022737"/>
    </source>
</evidence>
<keyword evidence="7" id="KW-0677">Repeat</keyword>
<keyword evidence="13 14" id="KW-0472">Membrane</keyword>
<dbReference type="InterPro" id="IPR008915">
    <property type="entry name" value="Peptidase_M50"/>
</dbReference>
<keyword evidence="18" id="KW-1185">Reference proteome</keyword>
<evidence type="ECO:0000256" key="8">
    <source>
        <dbReference type="ARBA" id="ARBA00022801"/>
    </source>
</evidence>
<evidence type="ECO:0000256" key="4">
    <source>
        <dbReference type="ARBA" id="ARBA00022670"/>
    </source>
</evidence>
<keyword evidence="12 15" id="KW-0129">CBS domain</keyword>
<dbReference type="RefSeq" id="WP_267661934.1">
    <property type="nucleotide sequence ID" value="NZ_JAOVZS010000002.1"/>
</dbReference>
<keyword evidence="6 14" id="KW-0479">Metal-binding</keyword>
<comment type="caution">
    <text evidence="17">The sequence shown here is derived from an EMBL/GenBank/DDBJ whole genome shotgun (WGS) entry which is preliminary data.</text>
</comment>
<evidence type="ECO:0000256" key="5">
    <source>
        <dbReference type="ARBA" id="ARBA00022692"/>
    </source>
</evidence>
<reference evidence="17 18" key="1">
    <citation type="submission" date="2020-01" db="EMBL/GenBank/DDBJ databases">
        <title>Genomes of bacteria type strains.</title>
        <authorList>
            <person name="Chen J."/>
            <person name="Zhu S."/>
            <person name="Yang J."/>
        </authorList>
    </citation>
    <scope>NUCLEOTIDE SEQUENCE [LARGE SCALE GENOMIC DNA]</scope>
    <source>
        <strain evidence="17 18">DSM 16655</strain>
    </source>
</reference>
<gene>
    <name evidence="17" type="ORF">GTW23_02120</name>
</gene>
<evidence type="ECO:0000313" key="17">
    <source>
        <dbReference type="EMBL" id="MCO6406956.1"/>
    </source>
</evidence>
<keyword evidence="5 14" id="KW-0812">Transmembrane</keyword>
<dbReference type="PANTHER" id="PTHR39188">
    <property type="entry name" value="MEMBRANE-ASSOCIATED ZINC METALLOPROTEASE M50B"/>
    <property type="match status" value="1"/>
</dbReference>
<dbReference type="PROSITE" id="PS51371">
    <property type="entry name" value="CBS"/>
    <property type="match status" value="1"/>
</dbReference>
<evidence type="ECO:0000256" key="12">
    <source>
        <dbReference type="ARBA" id="ARBA00023122"/>
    </source>
</evidence>
<feature type="domain" description="CBS" evidence="16">
    <location>
        <begin position="316"/>
        <end position="373"/>
    </location>
</feature>
<comment type="cofactor">
    <cofactor evidence="14">
        <name>Zn(2+)</name>
        <dbReference type="ChEBI" id="CHEBI:29105"/>
    </cofactor>
    <text evidence="14">Binds 1 zinc ion per subunit.</text>
</comment>
<evidence type="ECO:0000256" key="13">
    <source>
        <dbReference type="ARBA" id="ARBA00023136"/>
    </source>
</evidence>
<dbReference type="Pfam" id="PF02163">
    <property type="entry name" value="Peptidase_M50"/>
    <property type="match status" value="2"/>
</dbReference>
<accession>A0ABT1CNI9</accession>
<comment type="similarity">
    <text evidence="2 14">Belongs to the peptidase M50B family.</text>
</comment>
<evidence type="ECO:0000256" key="10">
    <source>
        <dbReference type="ARBA" id="ARBA00022989"/>
    </source>
</evidence>
<keyword evidence="3 14" id="KW-1003">Cell membrane</keyword>
<dbReference type="Pfam" id="PF00571">
    <property type="entry name" value="CBS"/>
    <property type="match status" value="2"/>
</dbReference>
<name>A0ABT1CNI9_9HYPH</name>
<keyword evidence="11 14" id="KW-0482">Metalloprotease</keyword>
<feature type="transmembrane region" description="Helical" evidence="14">
    <location>
        <begin position="140"/>
        <end position="161"/>
    </location>
</feature>
<dbReference type="PIRSF" id="PIRSF006404">
    <property type="entry name" value="UCP006404_Pept_M50_CBS"/>
    <property type="match status" value="1"/>
</dbReference>
<keyword evidence="10 14" id="KW-1133">Transmembrane helix</keyword>
<sequence length="379" mass="41077">MFKNAVQLFEIFGFKLKVDPSWLLIAALIVWSLSTSYFPPALPGETATFYTALGIIAMLGMFISLILHELSHSLVARSYGLKVGGITLFIFGGVAELEEEPHDPKSEFLIAIAGPLMSLFLAALFYGAATLAAPQTGSSYAGAVFGYLALINLVLAVFNMIPAFPLDGGRVLRALIWGVTQDLLRATRISSRIGTVFGLFLMLTGALAVFSGGGIGGFWQILIGFFILNASNGSYQNLLVKAALRGKTAKQLMSETLHTIDAEATIAELVDDVMLRHGVSFVPVLSGETLIGYADTSGVRRFEREEWGGRPVRDILVPAEAENTVAADTPLNEVFKFMMKSSRRKLMVVEGRRLVGVISLSDLMHHMALEQEIGTRLKA</sequence>
<keyword evidence="8 14" id="KW-0378">Hydrolase</keyword>
<feature type="transmembrane region" description="Helical" evidence="14">
    <location>
        <begin position="21"/>
        <end position="41"/>
    </location>
</feature>
<dbReference type="SUPFAM" id="SSF54631">
    <property type="entry name" value="CBS-domain pair"/>
    <property type="match status" value="1"/>
</dbReference>
<evidence type="ECO:0000256" key="3">
    <source>
        <dbReference type="ARBA" id="ARBA00022475"/>
    </source>
</evidence>
<keyword evidence="9 14" id="KW-0862">Zinc</keyword>
<evidence type="ECO:0000313" key="18">
    <source>
        <dbReference type="Proteomes" id="UP001320715"/>
    </source>
</evidence>
<evidence type="ECO:0000256" key="14">
    <source>
        <dbReference type="PIRNR" id="PIRNR006404"/>
    </source>
</evidence>
<evidence type="ECO:0000256" key="9">
    <source>
        <dbReference type="ARBA" id="ARBA00022833"/>
    </source>
</evidence>
<organism evidence="17 18">
    <name type="scientific">Hoeflea alexandrii</name>
    <dbReference type="NCBI Taxonomy" id="288436"/>
    <lineage>
        <taxon>Bacteria</taxon>
        <taxon>Pseudomonadati</taxon>
        <taxon>Pseudomonadota</taxon>
        <taxon>Alphaproteobacteria</taxon>
        <taxon>Hyphomicrobiales</taxon>
        <taxon>Rhizobiaceae</taxon>
        <taxon>Hoeflea</taxon>
    </lineage>
</organism>
<feature type="transmembrane region" description="Helical" evidence="14">
    <location>
        <begin position="108"/>
        <end position="128"/>
    </location>
</feature>
<evidence type="ECO:0000256" key="11">
    <source>
        <dbReference type="ARBA" id="ARBA00023049"/>
    </source>
</evidence>
<proteinExistence type="inferred from homology"/>
<evidence type="ECO:0000256" key="6">
    <source>
        <dbReference type="ARBA" id="ARBA00022723"/>
    </source>
</evidence>